<dbReference type="SMART" id="SM00346">
    <property type="entry name" value="HTH_ICLR"/>
    <property type="match status" value="1"/>
</dbReference>
<dbReference type="InterPro" id="IPR036390">
    <property type="entry name" value="WH_DNA-bd_sf"/>
</dbReference>
<organism evidence="6 7">
    <name type="scientific">Planosporangium thailandense</name>
    <dbReference type="NCBI Taxonomy" id="765197"/>
    <lineage>
        <taxon>Bacteria</taxon>
        <taxon>Bacillati</taxon>
        <taxon>Actinomycetota</taxon>
        <taxon>Actinomycetes</taxon>
        <taxon>Micromonosporales</taxon>
        <taxon>Micromonosporaceae</taxon>
        <taxon>Planosporangium</taxon>
    </lineage>
</organism>
<dbReference type="SUPFAM" id="SSF55781">
    <property type="entry name" value="GAF domain-like"/>
    <property type="match status" value="1"/>
</dbReference>
<dbReference type="Pfam" id="PF09339">
    <property type="entry name" value="HTH_IclR"/>
    <property type="match status" value="1"/>
</dbReference>
<dbReference type="Gene3D" id="1.10.10.10">
    <property type="entry name" value="Winged helix-like DNA-binding domain superfamily/Winged helix DNA-binding domain"/>
    <property type="match status" value="1"/>
</dbReference>
<proteinExistence type="predicted"/>
<dbReference type="RefSeq" id="WP_167928466.1">
    <property type="nucleotide sequence ID" value="NZ_JAATVY010000032.1"/>
</dbReference>
<keyword evidence="2" id="KW-0238">DNA-binding</keyword>
<dbReference type="PANTHER" id="PTHR30136">
    <property type="entry name" value="HELIX-TURN-HELIX TRANSCRIPTIONAL REGULATOR, ICLR FAMILY"/>
    <property type="match status" value="1"/>
</dbReference>
<feature type="domain" description="IclR-ED" evidence="5">
    <location>
        <begin position="74"/>
        <end position="265"/>
    </location>
</feature>
<gene>
    <name evidence="6" type="ORF">HC031_28110</name>
</gene>
<evidence type="ECO:0000313" key="7">
    <source>
        <dbReference type="Proteomes" id="UP000722989"/>
    </source>
</evidence>
<keyword evidence="1" id="KW-0805">Transcription regulation</keyword>
<dbReference type="InterPro" id="IPR014757">
    <property type="entry name" value="Tscrpt_reg_IclR_C"/>
</dbReference>
<name>A0ABX0Y567_9ACTN</name>
<reference evidence="6 7" key="1">
    <citation type="submission" date="2020-03" db="EMBL/GenBank/DDBJ databases">
        <title>WGS of the type strain of Planosporangium spp.</title>
        <authorList>
            <person name="Thawai C."/>
        </authorList>
    </citation>
    <scope>NUCLEOTIDE SEQUENCE [LARGE SCALE GENOMIC DNA]</scope>
    <source>
        <strain evidence="6 7">TBRC 5610</strain>
    </source>
</reference>
<comment type="caution">
    <text evidence="6">The sequence shown here is derived from an EMBL/GenBank/DDBJ whole genome shotgun (WGS) entry which is preliminary data.</text>
</comment>
<dbReference type="InterPro" id="IPR050707">
    <property type="entry name" value="HTH_MetabolicPath_Reg"/>
</dbReference>
<evidence type="ECO:0000256" key="2">
    <source>
        <dbReference type="ARBA" id="ARBA00023125"/>
    </source>
</evidence>
<dbReference type="PROSITE" id="PS51078">
    <property type="entry name" value="ICLR_ED"/>
    <property type="match status" value="1"/>
</dbReference>
<dbReference type="EMBL" id="JAATVY010000032">
    <property type="protein sequence ID" value="NJC73561.1"/>
    <property type="molecule type" value="Genomic_DNA"/>
</dbReference>
<accession>A0ABX0Y567</accession>
<evidence type="ECO:0000313" key="6">
    <source>
        <dbReference type="EMBL" id="NJC73561.1"/>
    </source>
</evidence>
<dbReference type="Proteomes" id="UP000722989">
    <property type="component" value="Unassembled WGS sequence"/>
</dbReference>
<dbReference type="Pfam" id="PF01614">
    <property type="entry name" value="IclR_C"/>
    <property type="match status" value="1"/>
</dbReference>
<feature type="domain" description="HTH iclR-type" evidence="4">
    <location>
        <begin position="14"/>
        <end position="74"/>
    </location>
</feature>
<dbReference type="InterPro" id="IPR029016">
    <property type="entry name" value="GAF-like_dom_sf"/>
</dbReference>
<evidence type="ECO:0000259" key="4">
    <source>
        <dbReference type="PROSITE" id="PS51077"/>
    </source>
</evidence>
<dbReference type="PROSITE" id="PS51077">
    <property type="entry name" value="HTH_ICLR"/>
    <property type="match status" value="1"/>
</dbReference>
<evidence type="ECO:0000256" key="1">
    <source>
        <dbReference type="ARBA" id="ARBA00023015"/>
    </source>
</evidence>
<sequence length="265" mass="29154">MKNKEVYERPQYALASVDHALRLIQILRDTGEARLSDIARELGTSASTAHRLLAMLVYRGFAVQNESRAYSPGPALGVGPSNAPWTRQLKNLLLPHLELLSGRIDETVSLMFRVGGRVRFLASVEGSHVVRVGERTGTVLDARRASGGRAMLAELDRSELERLYRSPSARLAGDFMEEREFSQLVSSLERIRQIGYALNREETERGVWAVGTAIHDSASNLIASFAVSVPAVRSQFLVAPRTIALIGAAREEMEARLRAAAFVVS</sequence>
<keyword evidence="3" id="KW-0804">Transcription</keyword>
<dbReference type="Gene3D" id="3.30.450.40">
    <property type="match status" value="1"/>
</dbReference>
<evidence type="ECO:0000259" key="5">
    <source>
        <dbReference type="PROSITE" id="PS51078"/>
    </source>
</evidence>
<dbReference type="InterPro" id="IPR036388">
    <property type="entry name" value="WH-like_DNA-bd_sf"/>
</dbReference>
<keyword evidence="7" id="KW-1185">Reference proteome</keyword>
<dbReference type="InterPro" id="IPR005471">
    <property type="entry name" value="Tscrpt_reg_IclR_N"/>
</dbReference>
<evidence type="ECO:0000256" key="3">
    <source>
        <dbReference type="ARBA" id="ARBA00023163"/>
    </source>
</evidence>
<protein>
    <submittedName>
        <fullName evidence="6">Helix-turn-helix domain-containing protein</fullName>
    </submittedName>
</protein>
<dbReference type="PANTHER" id="PTHR30136:SF24">
    <property type="entry name" value="HTH-TYPE TRANSCRIPTIONAL REPRESSOR ALLR"/>
    <property type="match status" value="1"/>
</dbReference>
<dbReference type="SUPFAM" id="SSF46785">
    <property type="entry name" value="Winged helix' DNA-binding domain"/>
    <property type="match status" value="1"/>
</dbReference>